<evidence type="ECO:0000313" key="6">
    <source>
        <dbReference type="Proteomes" id="UP000233556"/>
    </source>
</evidence>
<dbReference type="InterPro" id="IPR053270">
    <property type="entry name" value="Fv1_restriction_factor"/>
</dbReference>
<accession>A0A2I0TDE4</accession>
<dbReference type="EMBL" id="KZ512242">
    <property type="protein sequence ID" value="PKU31805.1"/>
    <property type="molecule type" value="Genomic_DNA"/>
</dbReference>
<dbReference type="OrthoDB" id="9950135at2759"/>
<dbReference type="EC" id="3.1.26.4" evidence="2"/>
<keyword evidence="5" id="KW-0378">Hydrolase</keyword>
<name>A0A2I0TDE4_LIMLA</name>
<reference evidence="6" key="1">
    <citation type="submission" date="2017-11" db="EMBL/GenBank/DDBJ databases">
        <authorList>
            <person name="Lima N.C."/>
            <person name="Parody-Merino A.M."/>
            <person name="Battley P.F."/>
            <person name="Fidler A.E."/>
            <person name="Prosdocimi F."/>
        </authorList>
    </citation>
    <scope>NUCLEOTIDE SEQUENCE [LARGE SCALE GENOMIC DNA]</scope>
</reference>
<dbReference type="SUPFAM" id="SSF56672">
    <property type="entry name" value="DNA/RNA polymerases"/>
    <property type="match status" value="1"/>
</dbReference>
<evidence type="ECO:0000256" key="3">
    <source>
        <dbReference type="SAM" id="MobiDB-lite"/>
    </source>
</evidence>
<dbReference type="Proteomes" id="UP000233556">
    <property type="component" value="Unassembled WGS sequence"/>
</dbReference>
<dbReference type="Gene3D" id="3.30.70.270">
    <property type="match status" value="1"/>
</dbReference>
<feature type="domain" description="Reverse transcriptase" evidence="4">
    <location>
        <begin position="304"/>
        <end position="362"/>
    </location>
</feature>
<dbReference type="AlphaFoldDB" id="A0A2I0TDE4"/>
<protein>
    <recommendedName>
        <fullName evidence="2">ribonuclease H</fullName>
        <ecNumber evidence="2">3.1.26.4</ecNumber>
    </recommendedName>
</protein>
<feature type="compositionally biased region" description="Low complexity" evidence="3">
    <location>
        <begin position="33"/>
        <end position="47"/>
    </location>
</feature>
<comment type="similarity">
    <text evidence="1">Belongs to the beta type-B retroviral polymerase family. HERV class-II K(HML-2) pol subfamily.</text>
</comment>
<dbReference type="Gene3D" id="3.10.10.10">
    <property type="entry name" value="HIV Type 1 Reverse Transcriptase, subunit A, domain 1"/>
    <property type="match status" value="1"/>
</dbReference>
<dbReference type="Pfam" id="PF00078">
    <property type="entry name" value="RVT_1"/>
    <property type="match status" value="1"/>
</dbReference>
<dbReference type="PANTHER" id="PTHR48195">
    <property type="entry name" value="FRIEND VIRUS SUSCEPTIBILITY PROTEIN 1"/>
    <property type="match status" value="1"/>
</dbReference>
<dbReference type="GO" id="GO:0005794">
    <property type="term" value="C:Golgi apparatus"/>
    <property type="evidence" value="ECO:0007669"/>
    <property type="project" value="TreeGrafter"/>
</dbReference>
<evidence type="ECO:0000256" key="2">
    <source>
        <dbReference type="ARBA" id="ARBA00012180"/>
    </source>
</evidence>
<sequence length="485" mass="54877">MNTTTTATLTMTSAIIPPALTMTTATIPALTTSTVTTPPASTMSTTANQTPSEQADAIDLDNKEVRQLGNLARDGGIDKATGRKSNALSLWRRLVSAVKGRYPFKDDIDCRPSKWTSMEKGIKYLRELSVREVIYGDWQVNVDPDEVPCTRSLLRKFVQSAPSMYSHTFSAMVWGGSDADTPTVKEVTNKVQQYEDSLSRPLTVAAVEKLTEKTEKMTEKMTENNEKRAKKNDKLLDKLFDKLSRMEERSHSSPAWTHIAAVRRRCPPTKPAQEKQNMLQDFLWVCLCNYGEDMRRPQFAFMWRGIQCTWNRLPQGWKHSPTICHGLIQTALEKGGAPEHLRYIDDIIVWGNTAEEVLKKVLGWMFKGKVPSAPHATDATWSKWVALITWQARIGNHNRPGIVEVITNWPEGKDSRIPPEEVVTRAEEAPLCNELSDNEKQYALFTDGSCRIVGKHRRWKLLCGVLHGKSQKLLKDKDNRVNLQR</sequence>
<evidence type="ECO:0000313" key="5">
    <source>
        <dbReference type="EMBL" id="PKU31805.1"/>
    </source>
</evidence>
<dbReference type="GO" id="GO:0009615">
    <property type="term" value="P:response to virus"/>
    <property type="evidence" value="ECO:0007669"/>
    <property type="project" value="TreeGrafter"/>
</dbReference>
<proteinExistence type="inferred from homology"/>
<dbReference type="InterPro" id="IPR043128">
    <property type="entry name" value="Rev_trsase/Diguanyl_cyclase"/>
</dbReference>
<dbReference type="PANTHER" id="PTHR48195:SF1">
    <property type="entry name" value="RIKEN CDNA 2410002F23 GENE"/>
    <property type="match status" value="1"/>
</dbReference>
<feature type="region of interest" description="Disordered" evidence="3">
    <location>
        <begin position="33"/>
        <end position="53"/>
    </location>
</feature>
<keyword evidence="6" id="KW-1185">Reference proteome</keyword>
<gene>
    <name evidence="5" type="ORF">llap_17890</name>
</gene>
<evidence type="ECO:0000259" key="4">
    <source>
        <dbReference type="Pfam" id="PF00078"/>
    </source>
</evidence>
<dbReference type="InterPro" id="IPR043502">
    <property type="entry name" value="DNA/RNA_pol_sf"/>
</dbReference>
<dbReference type="GO" id="GO:0004523">
    <property type="term" value="F:RNA-DNA hybrid ribonuclease activity"/>
    <property type="evidence" value="ECO:0007669"/>
    <property type="project" value="UniProtKB-EC"/>
</dbReference>
<reference evidence="6" key="2">
    <citation type="submission" date="2017-12" db="EMBL/GenBank/DDBJ databases">
        <title>Genome sequence of the Bar-tailed Godwit (Limosa lapponica baueri).</title>
        <authorList>
            <person name="Lima N.C.B."/>
            <person name="Parody-Merino A.M."/>
            <person name="Battley P.F."/>
            <person name="Fidler A.E."/>
            <person name="Prosdocimi F."/>
        </authorList>
    </citation>
    <scope>NUCLEOTIDE SEQUENCE [LARGE SCALE GENOMIC DNA]</scope>
</reference>
<evidence type="ECO:0000256" key="1">
    <source>
        <dbReference type="ARBA" id="ARBA00010879"/>
    </source>
</evidence>
<dbReference type="InterPro" id="IPR000477">
    <property type="entry name" value="RT_dom"/>
</dbReference>
<organism evidence="5 6">
    <name type="scientific">Limosa lapponica baueri</name>
    <dbReference type="NCBI Taxonomy" id="1758121"/>
    <lineage>
        <taxon>Eukaryota</taxon>
        <taxon>Metazoa</taxon>
        <taxon>Chordata</taxon>
        <taxon>Craniata</taxon>
        <taxon>Vertebrata</taxon>
        <taxon>Euteleostomi</taxon>
        <taxon>Archelosauria</taxon>
        <taxon>Archosauria</taxon>
        <taxon>Dinosauria</taxon>
        <taxon>Saurischia</taxon>
        <taxon>Theropoda</taxon>
        <taxon>Coelurosauria</taxon>
        <taxon>Aves</taxon>
        <taxon>Neognathae</taxon>
        <taxon>Neoaves</taxon>
        <taxon>Charadriiformes</taxon>
        <taxon>Scolopacidae</taxon>
        <taxon>Limosa</taxon>
    </lineage>
</organism>